<feature type="transmembrane region" description="Helical" evidence="1">
    <location>
        <begin position="194"/>
        <end position="222"/>
    </location>
</feature>
<organism evidence="3 4">
    <name type="scientific">Staphylococcus muscae</name>
    <dbReference type="NCBI Taxonomy" id="1294"/>
    <lineage>
        <taxon>Bacteria</taxon>
        <taxon>Bacillati</taxon>
        <taxon>Bacillota</taxon>
        <taxon>Bacilli</taxon>
        <taxon>Bacillales</taxon>
        <taxon>Staphylococcaceae</taxon>
        <taxon>Staphylococcus</taxon>
    </lineage>
</organism>
<feature type="transmembrane region" description="Helical" evidence="1">
    <location>
        <begin position="54"/>
        <end position="74"/>
    </location>
</feature>
<feature type="transmembrane region" description="Helical" evidence="1">
    <location>
        <begin position="380"/>
        <end position="396"/>
    </location>
</feature>
<dbReference type="EMBL" id="LT906464">
    <property type="protein sequence ID" value="SNW01847.1"/>
    <property type="molecule type" value="Genomic_DNA"/>
</dbReference>
<feature type="transmembrane region" description="Helical" evidence="1">
    <location>
        <begin position="81"/>
        <end position="101"/>
    </location>
</feature>
<gene>
    <name evidence="2" type="ORF">GCM10007183_00990</name>
    <name evidence="3" type="ORF">SAMEA4412661_00853</name>
</gene>
<evidence type="ECO:0000313" key="2">
    <source>
        <dbReference type="EMBL" id="GGA80699.1"/>
    </source>
</evidence>
<feature type="transmembrane region" description="Helical" evidence="1">
    <location>
        <begin position="428"/>
        <end position="447"/>
    </location>
</feature>
<evidence type="ECO:0000313" key="4">
    <source>
        <dbReference type="Proteomes" id="UP000243706"/>
    </source>
</evidence>
<keyword evidence="1" id="KW-1133">Transmembrane helix</keyword>
<keyword evidence="1" id="KW-0472">Membrane</keyword>
<feature type="transmembrane region" description="Helical" evidence="1">
    <location>
        <begin position="121"/>
        <end position="138"/>
    </location>
</feature>
<keyword evidence="5" id="KW-1185">Reference proteome</keyword>
<accession>A0A240C1F2</accession>
<name>A0A240C1F2_9STAP</name>
<feature type="transmembrane region" description="Helical" evidence="1">
    <location>
        <begin position="242"/>
        <end position="261"/>
    </location>
</feature>
<dbReference type="AlphaFoldDB" id="A0A240C1F2"/>
<reference evidence="5" key="3">
    <citation type="journal article" date="2019" name="Int. J. Syst. Evol. Microbiol.">
        <title>The Global Catalogue of Microorganisms (GCM) 10K type strain sequencing project: providing services to taxonomists for standard genome sequencing and annotation.</title>
        <authorList>
            <consortium name="The Broad Institute Genomics Platform"/>
            <consortium name="The Broad Institute Genome Sequencing Center for Infectious Disease"/>
            <person name="Wu L."/>
            <person name="Ma J."/>
        </authorList>
    </citation>
    <scope>NUCLEOTIDE SEQUENCE [LARGE SCALE GENOMIC DNA]</scope>
    <source>
        <strain evidence="5">CCM 4175</strain>
    </source>
</reference>
<dbReference type="PANTHER" id="PTHR38454:SF1">
    <property type="entry name" value="INTEGRAL MEMBRANE PROTEIN"/>
    <property type="match status" value="1"/>
</dbReference>
<feature type="transmembrane region" description="Helical" evidence="1">
    <location>
        <begin position="402"/>
        <end position="419"/>
    </location>
</feature>
<feature type="transmembrane region" description="Helical" evidence="1">
    <location>
        <begin position="159"/>
        <end position="182"/>
    </location>
</feature>
<dbReference type="EMBL" id="BMCB01000001">
    <property type="protein sequence ID" value="GGA80699.1"/>
    <property type="molecule type" value="Genomic_DNA"/>
</dbReference>
<feature type="transmembrane region" description="Helical" evidence="1">
    <location>
        <begin position="12"/>
        <end position="34"/>
    </location>
</feature>
<reference evidence="2" key="1">
    <citation type="journal article" date="2014" name="Int. J. Syst. Evol. Microbiol.">
        <title>Complete genome of a new Firmicutes species belonging to the dominant human colonic microbiota ('Ruminococcus bicirculans') reveals two chromosomes and a selective capacity to utilize plant glucans.</title>
        <authorList>
            <consortium name="NISC Comparative Sequencing Program"/>
            <person name="Wegmann U."/>
            <person name="Louis P."/>
            <person name="Goesmann A."/>
            <person name="Henrissat B."/>
            <person name="Duncan S.H."/>
            <person name="Flint H.J."/>
        </authorList>
    </citation>
    <scope>NUCLEOTIDE SEQUENCE</scope>
    <source>
        <strain evidence="2">CCM 4175</strain>
    </source>
</reference>
<dbReference type="Proteomes" id="UP000243706">
    <property type="component" value="Chromosome 1"/>
</dbReference>
<reference evidence="2" key="4">
    <citation type="submission" date="2024-05" db="EMBL/GenBank/DDBJ databases">
        <authorList>
            <person name="Sun Q."/>
            <person name="Sedlacek I."/>
        </authorList>
    </citation>
    <scope>NUCLEOTIDE SEQUENCE</scope>
    <source>
        <strain evidence="2">CCM 4175</strain>
    </source>
</reference>
<reference evidence="3 4" key="2">
    <citation type="submission" date="2017-06" db="EMBL/GenBank/DDBJ databases">
        <authorList>
            <consortium name="Pathogen Informatics"/>
        </authorList>
    </citation>
    <scope>NUCLEOTIDE SEQUENCE [LARGE SCALE GENOMIC DNA]</scope>
    <source>
        <strain evidence="3 4">NCTC13833</strain>
    </source>
</reference>
<keyword evidence="1" id="KW-0812">Transmembrane</keyword>
<dbReference type="PANTHER" id="PTHR38454">
    <property type="entry name" value="INTEGRAL MEMBRANE PROTEIN-RELATED"/>
    <property type="match status" value="1"/>
</dbReference>
<feature type="transmembrane region" description="Helical" evidence="1">
    <location>
        <begin position="834"/>
        <end position="854"/>
    </location>
</feature>
<dbReference type="RefSeq" id="WP_169712255.1">
    <property type="nucleotide sequence ID" value="NZ_BMCB01000001.1"/>
</dbReference>
<dbReference type="Pfam" id="PF09586">
    <property type="entry name" value="YfhO"/>
    <property type="match status" value="1"/>
</dbReference>
<proteinExistence type="predicted"/>
<evidence type="ECO:0000313" key="3">
    <source>
        <dbReference type="EMBL" id="SNW01847.1"/>
    </source>
</evidence>
<feature type="transmembrane region" description="Helical" evidence="1">
    <location>
        <begin position="318"/>
        <end position="338"/>
    </location>
</feature>
<sequence>MKIKTRIPHWVKIILIACCVAAIVYAPVVGRFILHGAIHSGEGDGFKQMMPFQLFLYERMSSFSSFYDIGLGLGGDYFTDLSYYYTTSPIMYINFLCIKFFQLFTSIDPSHIDFWPANQIIVAYFKCVLTFLITYGMFKMFNIRNPYRFLGAMLYSTSTILYYFNFTWSFFGDIMLYLPLSIWGMERFFKTRKIGLFIVAIALTLFSNFYFSYYEALALGAYFIYRMIFPHPDDIMTRWKKLWLLIPAVLISFCIASFGFLTGVRSFLNNDRQLNDFDISPLIDFTQKYHIFSNGFYFTITFIALVALFSFRLYRYYYYRMFSILTWILLIGALTPYFDSLFNGFSYPQRRWGYLLVLSTSILISIWLKHITELSWRDYLISLFPLIPLAIATVILSEGRMWWMIASSLILVILAYFVYHQKPITQRLTYIIVGLFIIQQFVLLLNYHSNNIIAHQAGTDRLHSAKYHSQELQQTINAITNRQSPLERIDYMSNYAVNSNMIYGFNGVALYSSIFDGEILEYYDKQMQINMEYDSNSTYRLLGNRANLYALWGVTDRIKKGNDPSIAYGMRKENQIHHGNTTWTHSHNTIDYPAPHLTSKVYNASDLKSPLDREHAMLQGVVLDGVKGNTPFQANPNLVKSAKITPRDAVKQGDQLTVNKQLGGLDISMPSSIQKQYKDYYLEMDVELLHPDQAHYLKVDDFHQRRTRLDYKYKRFVSPITVRVPANEPMQLKLKKGTYRVKLKGIYGESYETLKKAQHDVTPVHVTKTARHMDVKMRPTKDSYLVLPIPYRDGLKAEVNGEARSVKQGNGLQTVIPVHEGDHHLTLSYELPYWRLYTGMTIFGLISAFIYRWWLRRNS</sequence>
<feature type="transmembrane region" description="Helical" evidence="1">
    <location>
        <begin position="350"/>
        <end position="368"/>
    </location>
</feature>
<dbReference type="InterPro" id="IPR018580">
    <property type="entry name" value="Uncharacterised_YfhO"/>
</dbReference>
<evidence type="ECO:0000313" key="5">
    <source>
        <dbReference type="Proteomes" id="UP000652995"/>
    </source>
</evidence>
<protein>
    <submittedName>
        <fullName evidence="2 3">Membrane protein</fullName>
    </submittedName>
</protein>
<dbReference type="Proteomes" id="UP000652995">
    <property type="component" value="Unassembled WGS sequence"/>
</dbReference>
<evidence type="ECO:0000256" key="1">
    <source>
        <dbReference type="SAM" id="Phobius"/>
    </source>
</evidence>
<feature type="transmembrane region" description="Helical" evidence="1">
    <location>
        <begin position="291"/>
        <end position="311"/>
    </location>
</feature>